<proteinExistence type="predicted"/>
<evidence type="ECO:0000313" key="1">
    <source>
        <dbReference type="EMBL" id="MDD1795108.1"/>
    </source>
</evidence>
<organism evidence="1 2">
    <name type="scientific">Enterovibrio gelatinilyticus</name>
    <dbReference type="NCBI Taxonomy" id="2899819"/>
    <lineage>
        <taxon>Bacteria</taxon>
        <taxon>Pseudomonadati</taxon>
        <taxon>Pseudomonadota</taxon>
        <taxon>Gammaproteobacteria</taxon>
        <taxon>Vibrionales</taxon>
        <taxon>Vibrionaceae</taxon>
        <taxon>Enterovibrio</taxon>
    </lineage>
</organism>
<comment type="caution">
    <text evidence="1">The sequence shown here is derived from an EMBL/GenBank/DDBJ whole genome shotgun (WGS) entry which is preliminary data.</text>
</comment>
<reference evidence="1" key="1">
    <citation type="submission" date="2021-12" db="EMBL/GenBank/DDBJ databases">
        <title>Enterovibrio ZSDZ35 sp. nov. and Enterovibrio ZSDZ42 sp. nov., isolated from coastal seawater in Qingdao.</title>
        <authorList>
            <person name="Zhang P."/>
        </authorList>
    </citation>
    <scope>NUCLEOTIDE SEQUENCE</scope>
    <source>
        <strain evidence="1">ZSDZ42</strain>
    </source>
</reference>
<protein>
    <submittedName>
        <fullName evidence="1">Uncharacterized protein</fullName>
    </submittedName>
</protein>
<evidence type="ECO:0000313" key="2">
    <source>
        <dbReference type="Proteomes" id="UP001149400"/>
    </source>
</evidence>
<name>A0ABT5R4C5_9GAMM</name>
<gene>
    <name evidence="1" type="ORF">LRP50_18425</name>
</gene>
<dbReference type="Proteomes" id="UP001149400">
    <property type="component" value="Unassembled WGS sequence"/>
</dbReference>
<sequence length="274" mass="32385">MKIKAWLGVLVTVFLSWMTVAEEKDIYRQYVDRSVDRGIPKAVERWAQKILKEEDEERFLPVIEEFIASIFSDAFRERTATTYRRTFSEEEMQIVAENMMSEICAPIFNPDFIERIRSDEKMSKADIASSDRCFAALQDIENATEKIENLAVINNDLYIASFNLHFDEFLEKIKQQRLIFYIVDKSRKTLPVEIDEELTWSDIVGEYLVLEYIYTFNDLFGEDEPYEFDRESVLIEVCRGFYNHFREYVSVRYSVFDLDRKLVGETTISLSECP</sequence>
<dbReference type="EMBL" id="JAJUBC010000024">
    <property type="protein sequence ID" value="MDD1795108.1"/>
    <property type="molecule type" value="Genomic_DNA"/>
</dbReference>
<keyword evidence="2" id="KW-1185">Reference proteome</keyword>
<accession>A0ABT5R4C5</accession>
<dbReference type="RefSeq" id="WP_274165913.1">
    <property type="nucleotide sequence ID" value="NZ_JAJUBC010000024.1"/>
</dbReference>